<dbReference type="AlphaFoldDB" id="A0A314ZJE6"/>
<feature type="compositionally biased region" description="Pro residues" evidence="1">
    <location>
        <begin position="53"/>
        <end position="64"/>
    </location>
</feature>
<feature type="region of interest" description="Disordered" evidence="1">
    <location>
        <begin position="19"/>
        <end position="117"/>
    </location>
</feature>
<organism evidence="2 3">
    <name type="scientific">Prunus yedoensis var. nudiflora</name>
    <dbReference type="NCBI Taxonomy" id="2094558"/>
    <lineage>
        <taxon>Eukaryota</taxon>
        <taxon>Viridiplantae</taxon>
        <taxon>Streptophyta</taxon>
        <taxon>Embryophyta</taxon>
        <taxon>Tracheophyta</taxon>
        <taxon>Spermatophyta</taxon>
        <taxon>Magnoliopsida</taxon>
        <taxon>eudicotyledons</taxon>
        <taxon>Gunneridae</taxon>
        <taxon>Pentapetalae</taxon>
        <taxon>rosids</taxon>
        <taxon>fabids</taxon>
        <taxon>Rosales</taxon>
        <taxon>Rosaceae</taxon>
        <taxon>Amygdaloideae</taxon>
        <taxon>Amygdaleae</taxon>
        <taxon>Prunus</taxon>
    </lineage>
</organism>
<comment type="caution">
    <text evidence="2">The sequence shown here is derived from an EMBL/GenBank/DDBJ whole genome shotgun (WGS) entry which is preliminary data.</text>
</comment>
<feature type="compositionally biased region" description="Low complexity" evidence="1">
    <location>
        <begin position="43"/>
        <end position="52"/>
    </location>
</feature>
<keyword evidence="3" id="KW-1185">Reference proteome</keyword>
<reference evidence="2 3" key="1">
    <citation type="submission" date="2018-02" db="EMBL/GenBank/DDBJ databases">
        <title>Draft genome of wild Prunus yedoensis var. nudiflora.</title>
        <authorList>
            <person name="Baek S."/>
            <person name="Kim J.-H."/>
            <person name="Choi K."/>
            <person name="Kim G.-B."/>
            <person name="Cho A."/>
            <person name="Jang H."/>
            <person name="Shin C.-H."/>
            <person name="Yu H.-J."/>
            <person name="Mun J.-H."/>
        </authorList>
    </citation>
    <scope>NUCLEOTIDE SEQUENCE [LARGE SCALE GENOMIC DNA]</scope>
    <source>
        <strain evidence="3">cv. Jeju island</strain>
        <tissue evidence="2">Leaf</tissue>
    </source>
</reference>
<sequence>MQLPLRIQVNSELTHADGKINAAKPKSGSRFDHLHSQNEINGPPEVLEVQPPVVTPQPCSPDPPCAEAKQIGETTKPVKGKQKAKGRPRKTLGDISNNGKEKGAATNTQKNRQVDFKPRVLKKTSLSNGFQVRNLDIQEETLDGLSFNLNKYLKEKGIEGDHVSKPDIAGHDPPNIDQNTVSMICGDSFVNNSGGSPDMGVSIGNEVNSHPPTIIVDSARLKKAMIDVKAGVVGSTSALIEALSSAF</sequence>
<name>A0A314ZJE6_PRUYE</name>
<evidence type="ECO:0000313" key="2">
    <source>
        <dbReference type="EMBL" id="PQQ18760.1"/>
    </source>
</evidence>
<evidence type="ECO:0000256" key="1">
    <source>
        <dbReference type="SAM" id="MobiDB-lite"/>
    </source>
</evidence>
<protein>
    <submittedName>
        <fullName evidence="2">Uncharacterized protein</fullName>
    </submittedName>
</protein>
<proteinExistence type="predicted"/>
<gene>
    <name evidence="2" type="ORF">Pyn_16081</name>
</gene>
<dbReference type="Proteomes" id="UP000250321">
    <property type="component" value="Unassembled WGS sequence"/>
</dbReference>
<evidence type="ECO:0000313" key="3">
    <source>
        <dbReference type="Proteomes" id="UP000250321"/>
    </source>
</evidence>
<dbReference type="EMBL" id="PJQY01000098">
    <property type="protein sequence ID" value="PQQ18760.1"/>
    <property type="molecule type" value="Genomic_DNA"/>
</dbReference>
<accession>A0A314ZJE6</accession>
<feature type="compositionally biased region" description="Basic residues" evidence="1">
    <location>
        <begin position="78"/>
        <end position="90"/>
    </location>
</feature>